<keyword evidence="3" id="KW-1185">Reference proteome</keyword>
<evidence type="ECO:0000313" key="3">
    <source>
        <dbReference type="Proteomes" id="UP001595453"/>
    </source>
</evidence>
<evidence type="ECO:0000259" key="1">
    <source>
        <dbReference type="PROSITE" id="PS50943"/>
    </source>
</evidence>
<sequence length="100" mass="11573">MQTPEEYEVTKRVIELLKLHKKRHGITKRKFSEKLGIGLTTLDDYLNGTSSFRLGTLMKLSWICKVKLSDLLEGTEAFCQLVNEDTKNEKKEENIENNVD</sequence>
<protein>
    <submittedName>
        <fullName evidence="2">Helix-turn-helix domain-containing protein</fullName>
    </submittedName>
</protein>
<dbReference type="Pfam" id="PF13443">
    <property type="entry name" value="HTH_26"/>
    <property type="match status" value="1"/>
</dbReference>
<organism evidence="2 3">
    <name type="scientific">Pseudoalteromonas fenneropenaei</name>
    <dbReference type="NCBI Taxonomy" id="1737459"/>
    <lineage>
        <taxon>Bacteria</taxon>
        <taxon>Pseudomonadati</taxon>
        <taxon>Pseudomonadota</taxon>
        <taxon>Gammaproteobacteria</taxon>
        <taxon>Alteromonadales</taxon>
        <taxon>Pseudoalteromonadaceae</taxon>
        <taxon>Pseudoalteromonas</taxon>
    </lineage>
</organism>
<evidence type="ECO:0000313" key="2">
    <source>
        <dbReference type="EMBL" id="MFC3032730.1"/>
    </source>
</evidence>
<dbReference type="PROSITE" id="PS50943">
    <property type="entry name" value="HTH_CROC1"/>
    <property type="match status" value="1"/>
</dbReference>
<dbReference type="EMBL" id="JBHRSD010000014">
    <property type="protein sequence ID" value="MFC3032730.1"/>
    <property type="molecule type" value="Genomic_DNA"/>
</dbReference>
<dbReference type="InterPro" id="IPR010982">
    <property type="entry name" value="Lambda_DNA-bd_dom_sf"/>
</dbReference>
<name>A0ABV7CJB1_9GAMM</name>
<gene>
    <name evidence="2" type="ORF">ACFOEE_09375</name>
</gene>
<dbReference type="RefSeq" id="WP_377123519.1">
    <property type="nucleotide sequence ID" value="NZ_JBHRSD010000014.1"/>
</dbReference>
<dbReference type="Gene3D" id="1.10.260.40">
    <property type="entry name" value="lambda repressor-like DNA-binding domains"/>
    <property type="match status" value="1"/>
</dbReference>
<dbReference type="CDD" id="cd00093">
    <property type="entry name" value="HTH_XRE"/>
    <property type="match status" value="1"/>
</dbReference>
<dbReference type="InterPro" id="IPR001387">
    <property type="entry name" value="Cro/C1-type_HTH"/>
</dbReference>
<dbReference type="SUPFAM" id="SSF47413">
    <property type="entry name" value="lambda repressor-like DNA-binding domains"/>
    <property type="match status" value="1"/>
</dbReference>
<accession>A0ABV7CJB1</accession>
<reference evidence="3" key="1">
    <citation type="journal article" date="2019" name="Int. J. Syst. Evol. Microbiol.">
        <title>The Global Catalogue of Microorganisms (GCM) 10K type strain sequencing project: providing services to taxonomists for standard genome sequencing and annotation.</title>
        <authorList>
            <consortium name="The Broad Institute Genomics Platform"/>
            <consortium name="The Broad Institute Genome Sequencing Center for Infectious Disease"/>
            <person name="Wu L."/>
            <person name="Ma J."/>
        </authorList>
    </citation>
    <scope>NUCLEOTIDE SEQUENCE [LARGE SCALE GENOMIC DNA]</scope>
    <source>
        <strain evidence="3">KCTC 42730</strain>
    </source>
</reference>
<dbReference type="SMART" id="SM00530">
    <property type="entry name" value="HTH_XRE"/>
    <property type="match status" value="1"/>
</dbReference>
<feature type="domain" description="HTH cro/C1-type" evidence="1">
    <location>
        <begin position="17"/>
        <end position="71"/>
    </location>
</feature>
<dbReference type="Proteomes" id="UP001595453">
    <property type="component" value="Unassembled WGS sequence"/>
</dbReference>
<comment type="caution">
    <text evidence="2">The sequence shown here is derived from an EMBL/GenBank/DDBJ whole genome shotgun (WGS) entry which is preliminary data.</text>
</comment>
<proteinExistence type="predicted"/>